<dbReference type="InterPro" id="IPR014014">
    <property type="entry name" value="RNA_helicase_DEAD_Q_motif"/>
</dbReference>
<dbReference type="SUPFAM" id="SSF52540">
    <property type="entry name" value="P-loop containing nucleoside triphosphate hydrolases"/>
    <property type="match status" value="1"/>
</dbReference>
<evidence type="ECO:0000259" key="8">
    <source>
        <dbReference type="PROSITE" id="PS51192"/>
    </source>
</evidence>
<dbReference type="PROSITE" id="PS51195">
    <property type="entry name" value="Q_MOTIF"/>
    <property type="match status" value="1"/>
</dbReference>
<dbReference type="HOGENOM" id="CLU_003041_1_3_1"/>
<evidence type="ECO:0000259" key="10">
    <source>
        <dbReference type="PROSITE" id="PS51195"/>
    </source>
</evidence>
<dbReference type="InterPro" id="IPR027417">
    <property type="entry name" value="P-loop_NTPase"/>
</dbReference>
<evidence type="ECO:0000313" key="12">
    <source>
        <dbReference type="Proteomes" id="UP000009022"/>
    </source>
</evidence>
<protein>
    <recommendedName>
        <fullName evidence="1">RNA helicase</fullName>
        <ecNumber evidence="1">3.6.4.13</ecNumber>
    </recommendedName>
</protein>
<keyword evidence="4" id="KW-0347">Helicase</keyword>
<dbReference type="FunCoup" id="B3RJU3">
    <property type="interactions" value="639"/>
</dbReference>
<evidence type="ECO:0000259" key="9">
    <source>
        <dbReference type="PROSITE" id="PS51194"/>
    </source>
</evidence>
<keyword evidence="3" id="KW-0378">Hydrolase</keyword>
<evidence type="ECO:0000256" key="1">
    <source>
        <dbReference type="ARBA" id="ARBA00012552"/>
    </source>
</evidence>
<feature type="compositionally biased region" description="Basic residues" evidence="7">
    <location>
        <begin position="66"/>
        <end position="76"/>
    </location>
</feature>
<dbReference type="EC" id="3.6.4.13" evidence="1"/>
<dbReference type="Gene3D" id="3.40.50.300">
    <property type="entry name" value="P-loop containing nucleotide triphosphate hydrolases"/>
    <property type="match status" value="2"/>
</dbReference>
<evidence type="ECO:0000256" key="5">
    <source>
        <dbReference type="ARBA" id="ARBA00022840"/>
    </source>
</evidence>
<evidence type="ECO:0000256" key="7">
    <source>
        <dbReference type="SAM" id="MobiDB-lite"/>
    </source>
</evidence>
<feature type="short sequence motif" description="Q motif" evidence="6">
    <location>
        <begin position="104"/>
        <end position="132"/>
    </location>
</feature>
<dbReference type="OrthoDB" id="10256233at2759"/>
<dbReference type="AlphaFoldDB" id="B3RJU3"/>
<dbReference type="SMART" id="SM00487">
    <property type="entry name" value="DEXDc"/>
    <property type="match status" value="1"/>
</dbReference>
<feature type="domain" description="DEAD-box RNA helicase Q" evidence="10">
    <location>
        <begin position="104"/>
        <end position="132"/>
    </location>
</feature>
<dbReference type="eggNOG" id="KOG0330">
    <property type="taxonomic scope" value="Eukaryota"/>
</dbReference>
<dbReference type="KEGG" id="tad:TRIADDRAFT_52679"/>
<keyword evidence="12" id="KW-1185">Reference proteome</keyword>
<dbReference type="RefSeq" id="XP_002109046.1">
    <property type="nucleotide sequence ID" value="XM_002109010.1"/>
</dbReference>
<dbReference type="PANTHER" id="PTHR47960">
    <property type="entry name" value="DEAD-BOX ATP-DEPENDENT RNA HELICASE 50"/>
    <property type="match status" value="1"/>
</dbReference>
<dbReference type="EMBL" id="DS985241">
    <property type="protein sequence ID" value="EDV29844.1"/>
    <property type="molecule type" value="Genomic_DNA"/>
</dbReference>
<dbReference type="GO" id="GO:1902775">
    <property type="term" value="P:mitochondrial large ribosomal subunit assembly"/>
    <property type="evidence" value="ECO:0000318"/>
    <property type="project" value="GO_Central"/>
</dbReference>
<dbReference type="Pfam" id="PF00271">
    <property type="entry name" value="Helicase_C"/>
    <property type="match status" value="1"/>
</dbReference>
<dbReference type="CTD" id="6749539"/>
<dbReference type="GO" id="GO:0016787">
    <property type="term" value="F:hydrolase activity"/>
    <property type="evidence" value="ECO:0007669"/>
    <property type="project" value="UniProtKB-KW"/>
</dbReference>
<dbReference type="Proteomes" id="UP000009022">
    <property type="component" value="Unassembled WGS sequence"/>
</dbReference>
<dbReference type="PROSITE" id="PS51192">
    <property type="entry name" value="HELICASE_ATP_BIND_1"/>
    <property type="match status" value="1"/>
</dbReference>
<dbReference type="GO" id="GO:0005524">
    <property type="term" value="F:ATP binding"/>
    <property type="evidence" value="ECO:0007669"/>
    <property type="project" value="UniProtKB-KW"/>
</dbReference>
<dbReference type="InterPro" id="IPR011545">
    <property type="entry name" value="DEAD/DEAH_box_helicase_dom"/>
</dbReference>
<evidence type="ECO:0000256" key="2">
    <source>
        <dbReference type="ARBA" id="ARBA00022741"/>
    </source>
</evidence>
<evidence type="ECO:0000256" key="3">
    <source>
        <dbReference type="ARBA" id="ARBA00022801"/>
    </source>
</evidence>
<dbReference type="GO" id="GO:0003676">
    <property type="term" value="F:nucleic acid binding"/>
    <property type="evidence" value="ECO:0007669"/>
    <property type="project" value="InterPro"/>
</dbReference>
<dbReference type="GO" id="GO:0003724">
    <property type="term" value="F:RNA helicase activity"/>
    <property type="evidence" value="ECO:0007669"/>
    <property type="project" value="UniProtKB-EC"/>
</dbReference>
<dbReference type="PhylomeDB" id="B3RJU3"/>
<gene>
    <name evidence="11" type="ORF">TRIADDRAFT_52679</name>
</gene>
<dbReference type="GeneID" id="6749539"/>
<keyword evidence="5" id="KW-0067">ATP-binding</keyword>
<evidence type="ECO:0000256" key="4">
    <source>
        <dbReference type="ARBA" id="ARBA00022806"/>
    </source>
</evidence>
<dbReference type="CDD" id="cd18787">
    <property type="entry name" value="SF2_C_DEAD"/>
    <property type="match status" value="1"/>
</dbReference>
<dbReference type="InterPro" id="IPR014001">
    <property type="entry name" value="Helicase_ATP-bd"/>
</dbReference>
<dbReference type="PROSITE" id="PS51194">
    <property type="entry name" value="HELICASE_CTER"/>
    <property type="match status" value="1"/>
</dbReference>
<dbReference type="STRING" id="10228.B3RJU3"/>
<dbReference type="GO" id="GO:0005739">
    <property type="term" value="C:mitochondrion"/>
    <property type="evidence" value="ECO:0000318"/>
    <property type="project" value="GO_Central"/>
</dbReference>
<dbReference type="Pfam" id="PF00270">
    <property type="entry name" value="DEAD"/>
    <property type="match status" value="1"/>
</dbReference>
<dbReference type="InParanoid" id="B3RJU3"/>
<feature type="region of interest" description="Disordered" evidence="7">
    <location>
        <begin position="36"/>
        <end position="101"/>
    </location>
</feature>
<evidence type="ECO:0000313" key="11">
    <source>
        <dbReference type="EMBL" id="EDV29844.1"/>
    </source>
</evidence>
<organism evidence="11 12">
    <name type="scientific">Trichoplax adhaerens</name>
    <name type="common">Trichoplax reptans</name>
    <dbReference type="NCBI Taxonomy" id="10228"/>
    <lineage>
        <taxon>Eukaryota</taxon>
        <taxon>Metazoa</taxon>
        <taxon>Placozoa</taxon>
        <taxon>Uniplacotomia</taxon>
        <taxon>Trichoplacea</taxon>
        <taxon>Trichoplacidae</taxon>
        <taxon>Trichoplax</taxon>
    </lineage>
</organism>
<reference evidence="11 12" key="1">
    <citation type="journal article" date="2008" name="Nature">
        <title>The Trichoplax genome and the nature of placozoans.</title>
        <authorList>
            <person name="Srivastava M."/>
            <person name="Begovic E."/>
            <person name="Chapman J."/>
            <person name="Putnam N.H."/>
            <person name="Hellsten U."/>
            <person name="Kawashima T."/>
            <person name="Kuo A."/>
            <person name="Mitros T."/>
            <person name="Salamov A."/>
            <person name="Carpenter M.L."/>
            <person name="Signorovitch A.Y."/>
            <person name="Moreno M.A."/>
            <person name="Kamm K."/>
            <person name="Grimwood J."/>
            <person name="Schmutz J."/>
            <person name="Shapiro H."/>
            <person name="Grigoriev I.V."/>
            <person name="Buss L.W."/>
            <person name="Schierwater B."/>
            <person name="Dellaporta S.L."/>
            <person name="Rokhsar D.S."/>
        </authorList>
    </citation>
    <scope>NUCLEOTIDE SEQUENCE [LARGE SCALE GENOMIC DNA]</scope>
    <source>
        <strain evidence="11 12">Grell-BS-1999</strain>
    </source>
</reference>
<evidence type="ECO:0000256" key="6">
    <source>
        <dbReference type="PROSITE-ProRule" id="PRU00552"/>
    </source>
</evidence>
<dbReference type="OMA" id="SFVRRAW"/>
<accession>B3RJU3</accession>
<sequence>MNLSGLAYQYFNRYCFTSQLYSKLVPCHRHYSSPALKSVKTRSSRQLEVSRKHKEFTGTKGNTRMRNQRRFRRPRQNRILDRPSKTTIKKKKEEPRAITDSGTSSFSRLFLRDDVIDSLANINITTPTAIQSLAIPKIAAGKNVLCASETGSGKTIAYLAPLIHRIKEEEEKCGLITRLNRPRACIVVPSRELAQQTLKVAKSLCHVSKYRVVGVIGGKKQKLLEKALETPTDVVVATPGMLIKYHRYNQIFFSDLTHLVLDEADTLFDESFYERSLEILEKIKIRGGKPMSLDTLQKDAQVTVVGATLPKRVEAILNPVIPNLKKVTTKGFHKLLPHIQQDILKLKQTSKAGTLLKLLKERRHGSTIIFCNTVDSCNWLGHYLAKVDLPLLRLHGGMPPEERLIRYDKFQRGEYNILIATDIASRGLDTKNVECVINFDFPISVADYIHRAGRTGRVGSKCTGRVISLVSSRKELSLTKLLEEAAARNTVIDELSKKPKRYSKKKLAAVSS</sequence>
<dbReference type="SMART" id="SM00490">
    <property type="entry name" value="HELICc"/>
    <property type="match status" value="1"/>
</dbReference>
<dbReference type="InterPro" id="IPR001650">
    <property type="entry name" value="Helicase_C-like"/>
</dbReference>
<feature type="domain" description="Helicase ATP-binding" evidence="8">
    <location>
        <begin position="135"/>
        <end position="327"/>
    </location>
</feature>
<proteinExistence type="predicted"/>
<feature type="domain" description="Helicase C-terminal" evidence="9">
    <location>
        <begin position="351"/>
        <end position="503"/>
    </location>
</feature>
<keyword evidence="2" id="KW-0547">Nucleotide-binding</keyword>
<name>B3RJU3_TRIAD</name>